<accession>A0ABV3CL91</accession>
<dbReference type="NCBIfam" id="TIGR00377">
    <property type="entry name" value="ant_ant_sig"/>
    <property type="match status" value="1"/>
</dbReference>
<dbReference type="InterPro" id="IPR036513">
    <property type="entry name" value="STAS_dom_sf"/>
</dbReference>
<evidence type="ECO:0000313" key="4">
    <source>
        <dbReference type="EMBL" id="MEU7075550.1"/>
    </source>
</evidence>
<dbReference type="Gene3D" id="3.30.750.24">
    <property type="entry name" value="STAS domain"/>
    <property type="match status" value="1"/>
</dbReference>
<dbReference type="Pfam" id="PF13466">
    <property type="entry name" value="STAS_2"/>
    <property type="match status" value="1"/>
</dbReference>
<evidence type="ECO:0000259" key="3">
    <source>
        <dbReference type="PROSITE" id="PS50801"/>
    </source>
</evidence>
<dbReference type="InterPro" id="IPR003658">
    <property type="entry name" value="Anti-sigma_ant"/>
</dbReference>
<dbReference type="SUPFAM" id="SSF52091">
    <property type="entry name" value="SpoIIaa-like"/>
    <property type="match status" value="1"/>
</dbReference>
<dbReference type="CDD" id="cd07043">
    <property type="entry name" value="STAS_anti-anti-sigma_factors"/>
    <property type="match status" value="1"/>
</dbReference>
<feature type="domain" description="STAS" evidence="3">
    <location>
        <begin position="34"/>
        <end position="129"/>
    </location>
</feature>
<dbReference type="PROSITE" id="PS50801">
    <property type="entry name" value="STAS"/>
    <property type="match status" value="1"/>
</dbReference>
<proteinExistence type="inferred from homology"/>
<name>A0ABV3CL91_9ACTN</name>
<dbReference type="InterPro" id="IPR002645">
    <property type="entry name" value="STAS_dom"/>
</dbReference>
<keyword evidence="5" id="KW-1185">Reference proteome</keyword>
<evidence type="ECO:0000313" key="5">
    <source>
        <dbReference type="Proteomes" id="UP001551329"/>
    </source>
</evidence>
<protein>
    <recommendedName>
        <fullName evidence="2">Anti-sigma factor antagonist</fullName>
    </recommendedName>
</protein>
<sequence>MKGQEPVPGADGGESPRDRFTVVIRPVPGTDTDILVLAGELDRDTVPPLWQAVEERIGVGRILVDCSGLDFCDSSGLNALLRARLRAREAGGRLEIAGLRRPVDRMFEITGARTVFRVYGTVGEALAESGGESDGAHGREH</sequence>
<comment type="caution">
    <text evidence="4">The sequence shown here is derived from an EMBL/GenBank/DDBJ whole genome shotgun (WGS) entry which is preliminary data.</text>
</comment>
<gene>
    <name evidence="4" type="ORF">AB0A88_36330</name>
</gene>
<evidence type="ECO:0000256" key="2">
    <source>
        <dbReference type="RuleBase" id="RU003749"/>
    </source>
</evidence>
<dbReference type="PANTHER" id="PTHR33495">
    <property type="entry name" value="ANTI-SIGMA FACTOR ANTAGONIST TM_1081-RELATED-RELATED"/>
    <property type="match status" value="1"/>
</dbReference>
<evidence type="ECO:0000256" key="1">
    <source>
        <dbReference type="ARBA" id="ARBA00009013"/>
    </source>
</evidence>
<dbReference type="RefSeq" id="WP_358478106.1">
    <property type="nucleotide sequence ID" value="NZ_JBEZAE010000040.1"/>
</dbReference>
<dbReference type="Proteomes" id="UP001551329">
    <property type="component" value="Unassembled WGS sequence"/>
</dbReference>
<dbReference type="EMBL" id="JBEZAE010000040">
    <property type="protein sequence ID" value="MEU7075550.1"/>
    <property type="molecule type" value="Genomic_DNA"/>
</dbReference>
<comment type="similarity">
    <text evidence="1 2">Belongs to the anti-sigma-factor antagonist family.</text>
</comment>
<dbReference type="InterPro" id="IPR058548">
    <property type="entry name" value="MlaB-like_STAS"/>
</dbReference>
<reference evidence="4 5" key="1">
    <citation type="submission" date="2024-06" db="EMBL/GenBank/DDBJ databases">
        <title>The Natural Products Discovery Center: Release of the First 8490 Sequenced Strains for Exploring Actinobacteria Biosynthetic Diversity.</title>
        <authorList>
            <person name="Kalkreuter E."/>
            <person name="Kautsar S.A."/>
            <person name="Yang D."/>
            <person name="Bader C.D."/>
            <person name="Teijaro C.N."/>
            <person name="Fluegel L."/>
            <person name="Davis C.M."/>
            <person name="Simpson J.R."/>
            <person name="Lauterbach L."/>
            <person name="Steele A.D."/>
            <person name="Gui C."/>
            <person name="Meng S."/>
            <person name="Li G."/>
            <person name="Viehrig K."/>
            <person name="Ye F."/>
            <person name="Su P."/>
            <person name="Kiefer A.F."/>
            <person name="Nichols A."/>
            <person name="Cepeda A.J."/>
            <person name="Yan W."/>
            <person name="Fan B."/>
            <person name="Jiang Y."/>
            <person name="Adhikari A."/>
            <person name="Zheng C.-J."/>
            <person name="Schuster L."/>
            <person name="Cowan T.M."/>
            <person name="Smanski M.J."/>
            <person name="Chevrette M.G."/>
            <person name="De Carvalho L.P.S."/>
            <person name="Shen B."/>
        </authorList>
    </citation>
    <scope>NUCLEOTIDE SEQUENCE [LARGE SCALE GENOMIC DNA]</scope>
    <source>
        <strain evidence="4 5">NPDC045974</strain>
    </source>
</reference>
<organism evidence="4 5">
    <name type="scientific">Streptomyces narbonensis</name>
    <dbReference type="NCBI Taxonomy" id="67333"/>
    <lineage>
        <taxon>Bacteria</taxon>
        <taxon>Bacillati</taxon>
        <taxon>Actinomycetota</taxon>
        <taxon>Actinomycetes</taxon>
        <taxon>Kitasatosporales</taxon>
        <taxon>Streptomycetaceae</taxon>
        <taxon>Streptomyces</taxon>
    </lineage>
</organism>
<dbReference type="PANTHER" id="PTHR33495:SF2">
    <property type="entry name" value="ANTI-SIGMA FACTOR ANTAGONIST TM_1081-RELATED"/>
    <property type="match status" value="1"/>
</dbReference>